<evidence type="ECO:0000256" key="13">
    <source>
        <dbReference type="ARBA" id="ARBA00023136"/>
    </source>
</evidence>
<dbReference type="InterPro" id="IPR003660">
    <property type="entry name" value="HAMP_dom"/>
</dbReference>
<dbReference type="Pfam" id="PF00672">
    <property type="entry name" value="HAMP"/>
    <property type="match status" value="1"/>
</dbReference>
<dbReference type="Gene3D" id="1.20.5.1930">
    <property type="match status" value="1"/>
</dbReference>
<comment type="subcellular location">
    <subcellularLocation>
        <location evidence="2">Cell inner membrane</location>
        <topology evidence="2">Multi-pass membrane protein</topology>
    </subcellularLocation>
</comment>
<evidence type="ECO:0000256" key="2">
    <source>
        <dbReference type="ARBA" id="ARBA00004429"/>
    </source>
</evidence>
<dbReference type="SUPFAM" id="SSF158472">
    <property type="entry name" value="HAMP domain-like"/>
    <property type="match status" value="1"/>
</dbReference>
<dbReference type="Pfam" id="PF02518">
    <property type="entry name" value="HATPase_c"/>
    <property type="match status" value="1"/>
</dbReference>
<dbReference type="PROSITE" id="PS50885">
    <property type="entry name" value="HAMP"/>
    <property type="match status" value="1"/>
</dbReference>
<dbReference type="PANTHER" id="PTHR24421">
    <property type="entry name" value="NITRATE/NITRITE SENSOR PROTEIN NARX-RELATED"/>
    <property type="match status" value="1"/>
</dbReference>
<gene>
    <name evidence="17" type="ORF">GCM10010082_13850</name>
</gene>
<keyword evidence="7 15" id="KW-0812">Transmembrane</keyword>
<dbReference type="CDD" id="cd16917">
    <property type="entry name" value="HATPase_UhpB-NarQ-NarX-like"/>
    <property type="match status" value="1"/>
</dbReference>
<evidence type="ECO:0000313" key="18">
    <source>
        <dbReference type="Proteomes" id="UP000604243"/>
    </source>
</evidence>
<evidence type="ECO:0000256" key="14">
    <source>
        <dbReference type="PIRNR" id="PIRNR003167"/>
    </source>
</evidence>
<reference evidence="18" key="1">
    <citation type="journal article" date="2019" name="Int. J. Syst. Evol. Microbiol.">
        <title>The Global Catalogue of Microorganisms (GCM) 10K type strain sequencing project: providing services to taxonomists for standard genome sequencing and annotation.</title>
        <authorList>
            <consortium name="The Broad Institute Genomics Platform"/>
            <consortium name="The Broad Institute Genome Sequencing Center for Infectious Disease"/>
            <person name="Wu L."/>
            <person name="Ma J."/>
        </authorList>
    </citation>
    <scope>NUCLEOTIDE SEQUENCE [LARGE SCALE GENOMIC DNA]</scope>
    <source>
        <strain evidence="18">KCTC 42082</strain>
    </source>
</reference>
<dbReference type="CDD" id="cd06225">
    <property type="entry name" value="HAMP"/>
    <property type="match status" value="1"/>
</dbReference>
<comment type="catalytic activity">
    <reaction evidence="1 14">
        <text>ATP + protein L-histidine = ADP + protein N-phospho-L-histidine.</text>
        <dbReference type="EC" id="2.7.13.3"/>
    </reaction>
</comment>
<keyword evidence="11 15" id="KW-1133">Transmembrane helix</keyword>
<dbReference type="EC" id="2.7.13.3" evidence="14"/>
<dbReference type="PIRSF" id="PIRSF003167">
    <property type="entry name" value="STHK_NarX/NarQ"/>
    <property type="match status" value="1"/>
</dbReference>
<keyword evidence="10 14" id="KW-0067">ATP-binding</keyword>
<dbReference type="InterPro" id="IPR029095">
    <property type="entry name" value="NarX-like_N"/>
</dbReference>
<dbReference type="InterPro" id="IPR036890">
    <property type="entry name" value="HATPase_C_sf"/>
</dbReference>
<proteinExistence type="predicted"/>
<evidence type="ECO:0000256" key="4">
    <source>
        <dbReference type="ARBA" id="ARBA00022519"/>
    </source>
</evidence>
<dbReference type="SMART" id="SM00387">
    <property type="entry name" value="HATPase_c"/>
    <property type="match status" value="1"/>
</dbReference>
<evidence type="ECO:0000256" key="8">
    <source>
        <dbReference type="ARBA" id="ARBA00022741"/>
    </source>
</evidence>
<name>A0ABQ3FG97_9GAMM</name>
<comment type="caution">
    <text evidence="17">The sequence shown here is derived from an EMBL/GenBank/DDBJ whole genome shotgun (WGS) entry which is preliminary data.</text>
</comment>
<dbReference type="EMBL" id="BMZM01000002">
    <property type="protein sequence ID" value="GHC22928.1"/>
    <property type="molecule type" value="Genomic_DNA"/>
</dbReference>
<evidence type="ECO:0000256" key="15">
    <source>
        <dbReference type="SAM" id="Phobius"/>
    </source>
</evidence>
<dbReference type="PANTHER" id="PTHR24421:SF10">
    <property type="entry name" value="NITRATE_NITRITE SENSOR PROTEIN NARQ"/>
    <property type="match status" value="1"/>
</dbReference>
<dbReference type="RefSeq" id="WP_189516494.1">
    <property type="nucleotide sequence ID" value="NZ_BMZM01000002.1"/>
</dbReference>
<keyword evidence="4 14" id="KW-0997">Cell inner membrane</keyword>
<dbReference type="Pfam" id="PF13675">
    <property type="entry name" value="PilJ"/>
    <property type="match status" value="1"/>
</dbReference>
<dbReference type="GO" id="GO:0016301">
    <property type="term" value="F:kinase activity"/>
    <property type="evidence" value="ECO:0007669"/>
    <property type="project" value="UniProtKB-KW"/>
</dbReference>
<keyword evidence="13 14" id="KW-0472">Membrane</keyword>
<organism evidence="17 18">
    <name type="scientific">Kushneria pakistanensis</name>
    <dbReference type="NCBI Taxonomy" id="1508770"/>
    <lineage>
        <taxon>Bacteria</taxon>
        <taxon>Pseudomonadati</taxon>
        <taxon>Pseudomonadota</taxon>
        <taxon>Gammaproteobacteria</taxon>
        <taxon>Oceanospirillales</taxon>
        <taxon>Halomonadaceae</taxon>
        <taxon>Kushneria</taxon>
    </lineage>
</organism>
<dbReference type="Gene3D" id="3.30.565.10">
    <property type="entry name" value="Histidine kinase-like ATPase, C-terminal domain"/>
    <property type="match status" value="1"/>
</dbReference>
<dbReference type="InterPro" id="IPR016380">
    <property type="entry name" value="Sig_transdc_His_kin_NarX/NarQ"/>
</dbReference>
<keyword evidence="8 14" id="KW-0547">Nucleotide-binding</keyword>
<keyword evidence="3 14" id="KW-1003">Cell membrane</keyword>
<evidence type="ECO:0000256" key="6">
    <source>
        <dbReference type="ARBA" id="ARBA00022679"/>
    </source>
</evidence>
<evidence type="ECO:0000256" key="11">
    <source>
        <dbReference type="ARBA" id="ARBA00022989"/>
    </source>
</evidence>
<accession>A0ABQ3FG97</accession>
<evidence type="ECO:0000256" key="10">
    <source>
        <dbReference type="ARBA" id="ARBA00022840"/>
    </source>
</evidence>
<keyword evidence="12 14" id="KW-0902">Two-component regulatory system</keyword>
<keyword evidence="5" id="KW-0597">Phosphoprotein</keyword>
<dbReference type="InterPro" id="IPR003594">
    <property type="entry name" value="HATPase_dom"/>
</dbReference>
<feature type="transmembrane region" description="Helical" evidence="15">
    <location>
        <begin position="12"/>
        <end position="40"/>
    </location>
</feature>
<protein>
    <recommendedName>
        <fullName evidence="14">Sensor protein</fullName>
        <ecNumber evidence="14">2.7.13.3</ecNumber>
    </recommendedName>
</protein>
<sequence>MGVFKRFVPSHYALSLTLALVLAGVSLLALGGMVASGWLADTARHDARVINQAGSLRMQTWRLMAQAPTMDHAGWRALLNTIDDTWQHLDEAVSREYDDDMALQLGMLRLEWVTTLHPDMRTPEQAARIDPARIAAHVSGLDGLTGELQALAETRIARLRALQVALLLLTLPLIGFGAWRLHFHVRRPLGQLLGVVETLRAGDLQARTGYWRNDEIGLLAATIDDMAGQLEMFYRHLNDQVEDRAHRLQQSHLALTLLYDNARYLATTAPEAIDPQQALQPFEALMAPAELALVASQNADDDDAGTYRFPLQGDADVPLVLVARLPGGAPLPGWKCQICETLADHLDAALALRAQGRHKRRLALMDERAVIARELHDSLAQSLSYLNIQALRLARALPEASDSEAPAILGELREGIAQAYRQLRELLVTFRLRLTEHGINAAVRASIEEFAARGELEIDTTLAIADDVLAPDQELHLVQILREALANVVQHARAQKVTVTLTDQAGSIDLVIEDDGVGLPAQVSRSHHYGTIIMAERARSLGTTLVMARRDAGGTRVALNFINGSTSGDTTA</sequence>
<dbReference type="Gene3D" id="1.20.120.960">
    <property type="entry name" value="Histidine kinase NarX, sensor domain"/>
    <property type="match status" value="1"/>
</dbReference>
<dbReference type="InterPro" id="IPR042295">
    <property type="entry name" value="NarX-like_N_sf"/>
</dbReference>
<evidence type="ECO:0000256" key="12">
    <source>
        <dbReference type="ARBA" id="ARBA00023012"/>
    </source>
</evidence>
<evidence type="ECO:0000256" key="5">
    <source>
        <dbReference type="ARBA" id="ARBA00022553"/>
    </source>
</evidence>
<dbReference type="SUPFAM" id="SSF55874">
    <property type="entry name" value="ATPase domain of HSP90 chaperone/DNA topoisomerase II/histidine kinase"/>
    <property type="match status" value="1"/>
</dbReference>
<dbReference type="Proteomes" id="UP000604243">
    <property type="component" value="Unassembled WGS sequence"/>
</dbReference>
<evidence type="ECO:0000256" key="1">
    <source>
        <dbReference type="ARBA" id="ARBA00000085"/>
    </source>
</evidence>
<evidence type="ECO:0000256" key="3">
    <source>
        <dbReference type="ARBA" id="ARBA00022475"/>
    </source>
</evidence>
<keyword evidence="6 14" id="KW-0808">Transferase</keyword>
<evidence type="ECO:0000256" key="7">
    <source>
        <dbReference type="ARBA" id="ARBA00022692"/>
    </source>
</evidence>
<dbReference type="InterPro" id="IPR050482">
    <property type="entry name" value="Sensor_HK_TwoCompSys"/>
</dbReference>
<dbReference type="Pfam" id="PF07730">
    <property type="entry name" value="HisKA_3"/>
    <property type="match status" value="1"/>
</dbReference>
<evidence type="ECO:0000259" key="16">
    <source>
        <dbReference type="PROSITE" id="PS50885"/>
    </source>
</evidence>
<feature type="domain" description="HAMP" evidence="16">
    <location>
        <begin position="183"/>
        <end position="235"/>
    </location>
</feature>
<evidence type="ECO:0000256" key="9">
    <source>
        <dbReference type="ARBA" id="ARBA00022777"/>
    </source>
</evidence>
<dbReference type="InterPro" id="IPR011712">
    <property type="entry name" value="Sig_transdc_His_kin_sub3_dim/P"/>
</dbReference>
<keyword evidence="9 14" id="KW-0418">Kinase</keyword>
<evidence type="ECO:0000313" key="17">
    <source>
        <dbReference type="EMBL" id="GHC22928.1"/>
    </source>
</evidence>
<keyword evidence="18" id="KW-1185">Reference proteome</keyword>
<feature type="transmembrane region" description="Helical" evidence="15">
    <location>
        <begin position="161"/>
        <end position="179"/>
    </location>
</feature>
<dbReference type="SMART" id="SM00304">
    <property type="entry name" value="HAMP"/>
    <property type="match status" value="1"/>
</dbReference>
<dbReference type="Gene3D" id="1.10.8.500">
    <property type="entry name" value="HAMP domain in histidine kinase"/>
    <property type="match status" value="1"/>
</dbReference>